<evidence type="ECO:0000313" key="2">
    <source>
        <dbReference type="EMBL" id="AFM03640.1"/>
    </source>
</evidence>
<dbReference type="Proteomes" id="UP000006054">
    <property type="component" value="Chromosome"/>
</dbReference>
<keyword evidence="1" id="KW-0812">Transmembrane</keyword>
<dbReference type="STRING" id="880071.Fleli_1203"/>
<dbReference type="RefSeq" id="WP_014797097.1">
    <property type="nucleotide sequence ID" value="NC_018018.1"/>
</dbReference>
<evidence type="ECO:0000256" key="1">
    <source>
        <dbReference type="SAM" id="Phobius"/>
    </source>
</evidence>
<name>I4AI55_BERLS</name>
<feature type="transmembrane region" description="Helical" evidence="1">
    <location>
        <begin position="5"/>
        <end position="25"/>
    </location>
</feature>
<evidence type="ECO:0000313" key="3">
    <source>
        <dbReference type="Proteomes" id="UP000006054"/>
    </source>
</evidence>
<dbReference type="EMBL" id="CP003345">
    <property type="protein sequence ID" value="AFM03640.1"/>
    <property type="molecule type" value="Genomic_DNA"/>
</dbReference>
<accession>I4AI55</accession>
<keyword evidence="1" id="KW-0472">Membrane</keyword>
<organism evidence="2 3">
    <name type="scientific">Bernardetia litoralis (strain ATCC 23117 / DSM 6794 / NBRC 15988 / NCIMB 1366 / Fx l1 / Sio-4)</name>
    <name type="common">Flexibacter litoralis</name>
    <dbReference type="NCBI Taxonomy" id="880071"/>
    <lineage>
        <taxon>Bacteria</taxon>
        <taxon>Pseudomonadati</taxon>
        <taxon>Bacteroidota</taxon>
        <taxon>Cytophagia</taxon>
        <taxon>Cytophagales</taxon>
        <taxon>Bernardetiaceae</taxon>
        <taxon>Bernardetia</taxon>
    </lineage>
</organism>
<sequence length="61" mass="7076">MKATYYLTFIAANALIAIGLGYLFFKPPNDYWQELLLAGAFNAFLCWKSYQQMKEEDNISE</sequence>
<dbReference type="HOGENOM" id="CLU_2915787_0_0_10"/>
<dbReference type="AlphaFoldDB" id="I4AI55"/>
<gene>
    <name evidence="2" type="ordered locus">Fleli_1203</name>
</gene>
<proteinExistence type="predicted"/>
<keyword evidence="1" id="KW-1133">Transmembrane helix</keyword>
<protein>
    <submittedName>
        <fullName evidence="2">Uncharacterized protein</fullName>
    </submittedName>
</protein>
<keyword evidence="3" id="KW-1185">Reference proteome</keyword>
<reference evidence="3" key="1">
    <citation type="submission" date="2012-06" db="EMBL/GenBank/DDBJ databases">
        <title>The complete genome of Flexibacter litoralis DSM 6794.</title>
        <authorList>
            <person name="Lucas S."/>
            <person name="Copeland A."/>
            <person name="Lapidus A."/>
            <person name="Glavina del Rio T."/>
            <person name="Dalin E."/>
            <person name="Tice H."/>
            <person name="Bruce D."/>
            <person name="Goodwin L."/>
            <person name="Pitluck S."/>
            <person name="Peters L."/>
            <person name="Ovchinnikova G."/>
            <person name="Lu M."/>
            <person name="Kyrpides N."/>
            <person name="Mavromatis K."/>
            <person name="Ivanova N."/>
            <person name="Brettin T."/>
            <person name="Detter J.C."/>
            <person name="Han C."/>
            <person name="Larimer F."/>
            <person name="Land M."/>
            <person name="Hauser L."/>
            <person name="Markowitz V."/>
            <person name="Cheng J.-F."/>
            <person name="Hugenholtz P."/>
            <person name="Woyke T."/>
            <person name="Wu D."/>
            <person name="Spring S."/>
            <person name="Lang E."/>
            <person name="Kopitz M."/>
            <person name="Brambilla E."/>
            <person name="Klenk H.-P."/>
            <person name="Eisen J.A."/>
        </authorList>
    </citation>
    <scope>NUCLEOTIDE SEQUENCE [LARGE SCALE GENOMIC DNA]</scope>
    <source>
        <strain evidence="3">ATCC 23117 / DSM 6794 / NBRC 15988 / NCIMB 1366 / Sio-4</strain>
    </source>
</reference>
<dbReference type="KEGG" id="fli:Fleli_1203"/>